<keyword evidence="2" id="KW-1185">Reference proteome</keyword>
<comment type="caution">
    <text evidence="1">The sequence shown here is derived from an EMBL/GenBank/DDBJ whole genome shotgun (WGS) entry which is preliminary data.</text>
</comment>
<organism evidence="1 2">
    <name type="scientific">Trifolium medium</name>
    <dbReference type="NCBI Taxonomy" id="97028"/>
    <lineage>
        <taxon>Eukaryota</taxon>
        <taxon>Viridiplantae</taxon>
        <taxon>Streptophyta</taxon>
        <taxon>Embryophyta</taxon>
        <taxon>Tracheophyta</taxon>
        <taxon>Spermatophyta</taxon>
        <taxon>Magnoliopsida</taxon>
        <taxon>eudicotyledons</taxon>
        <taxon>Gunneridae</taxon>
        <taxon>Pentapetalae</taxon>
        <taxon>rosids</taxon>
        <taxon>fabids</taxon>
        <taxon>Fabales</taxon>
        <taxon>Fabaceae</taxon>
        <taxon>Papilionoideae</taxon>
        <taxon>50 kb inversion clade</taxon>
        <taxon>NPAAA clade</taxon>
        <taxon>Hologalegina</taxon>
        <taxon>IRL clade</taxon>
        <taxon>Trifolieae</taxon>
        <taxon>Trifolium</taxon>
    </lineage>
</organism>
<reference evidence="1 2" key="1">
    <citation type="journal article" date="2018" name="Front. Plant Sci.">
        <title>Red Clover (Trifolium pratense) and Zigzag Clover (T. medium) - A Picture of Genomic Similarities and Differences.</title>
        <authorList>
            <person name="Dluhosova J."/>
            <person name="Istvanek J."/>
            <person name="Nedelnik J."/>
            <person name="Repkova J."/>
        </authorList>
    </citation>
    <scope>NUCLEOTIDE SEQUENCE [LARGE SCALE GENOMIC DNA]</scope>
    <source>
        <strain evidence="2">cv. 10/8</strain>
        <tissue evidence="1">Leaf</tissue>
    </source>
</reference>
<feature type="non-terminal residue" evidence="1">
    <location>
        <position position="1"/>
    </location>
</feature>
<evidence type="ECO:0000313" key="1">
    <source>
        <dbReference type="EMBL" id="MCI67365.1"/>
    </source>
</evidence>
<evidence type="ECO:0000313" key="2">
    <source>
        <dbReference type="Proteomes" id="UP000265520"/>
    </source>
</evidence>
<name>A0A392U6J4_9FABA</name>
<protein>
    <submittedName>
        <fullName evidence="1">Uncharacterized protein</fullName>
    </submittedName>
</protein>
<accession>A0A392U6J4</accession>
<dbReference type="Proteomes" id="UP000265520">
    <property type="component" value="Unassembled WGS sequence"/>
</dbReference>
<dbReference type="AlphaFoldDB" id="A0A392U6J4"/>
<sequence length="43" mass="5261">SDMFKMINRNRLLSVMIKFQRDLLDRLDEAMRPCILQRRSRPP</sequence>
<dbReference type="EMBL" id="LXQA010715441">
    <property type="protein sequence ID" value="MCI67365.1"/>
    <property type="molecule type" value="Genomic_DNA"/>
</dbReference>
<proteinExistence type="predicted"/>